<dbReference type="Proteomes" id="UP000031014">
    <property type="component" value="Unassembled WGS sequence"/>
</dbReference>
<protein>
    <submittedName>
        <fullName evidence="1">Uncharacterized protein</fullName>
    </submittedName>
</protein>
<evidence type="ECO:0000313" key="2">
    <source>
        <dbReference type="Proteomes" id="UP000031014"/>
    </source>
</evidence>
<dbReference type="EMBL" id="BASE01000023">
    <property type="protein sequence ID" value="GAM13001.1"/>
    <property type="molecule type" value="Genomic_DNA"/>
</dbReference>
<accession>A0A0A8X4E9</accession>
<dbReference type="STRING" id="1321606.SAMD00020551_1136"/>
<sequence length="66" mass="7669">MPSSNHPVVTEPYTYKSQNSGGNIIFSQPICEHINRFPSRMNYYLITLQYIDLLNENAGWKSLFTK</sequence>
<reference evidence="1 2" key="1">
    <citation type="submission" date="2013-06" db="EMBL/GenBank/DDBJ databases">
        <title>Whole genome shotgun sequence of Bacillus selenatarsenatis SF-1.</title>
        <authorList>
            <person name="Kuroda M."/>
            <person name="Sei K."/>
            <person name="Yamashita M."/>
            <person name="Ike M."/>
        </authorList>
    </citation>
    <scope>NUCLEOTIDE SEQUENCE [LARGE SCALE GENOMIC DNA]</scope>
    <source>
        <strain evidence="1 2">SF-1</strain>
    </source>
</reference>
<dbReference type="AlphaFoldDB" id="A0A0A8X4E9"/>
<evidence type="ECO:0000313" key="1">
    <source>
        <dbReference type="EMBL" id="GAM13001.1"/>
    </source>
</evidence>
<proteinExistence type="predicted"/>
<comment type="caution">
    <text evidence="1">The sequence shown here is derived from an EMBL/GenBank/DDBJ whole genome shotgun (WGS) entry which is preliminary data.</text>
</comment>
<gene>
    <name evidence="1" type="ORF">SAMD00020551_1136</name>
</gene>
<organism evidence="1 2">
    <name type="scientific">Mesobacillus selenatarsenatis (strain DSM 18680 / JCM 14380 / FERM P-15431 / SF-1)</name>
    <dbReference type="NCBI Taxonomy" id="1321606"/>
    <lineage>
        <taxon>Bacteria</taxon>
        <taxon>Bacillati</taxon>
        <taxon>Bacillota</taxon>
        <taxon>Bacilli</taxon>
        <taxon>Bacillales</taxon>
        <taxon>Bacillaceae</taxon>
        <taxon>Mesobacillus</taxon>
    </lineage>
</organism>
<name>A0A0A8X4E9_MESS1</name>
<keyword evidence="2" id="KW-1185">Reference proteome</keyword>